<dbReference type="AlphaFoldDB" id="A0A7J7M289"/>
<feature type="non-terminal residue" evidence="1">
    <location>
        <position position="1"/>
    </location>
</feature>
<dbReference type="OrthoDB" id="9421954at2759"/>
<dbReference type="GO" id="GO:0046982">
    <property type="term" value="F:protein heterodimerization activity"/>
    <property type="evidence" value="ECO:0007669"/>
    <property type="project" value="InterPro"/>
</dbReference>
<protein>
    <submittedName>
        <fullName evidence="1">Uncharacterized protein</fullName>
    </submittedName>
</protein>
<reference evidence="1 2" key="1">
    <citation type="journal article" date="2020" name="IScience">
        <title>Genome Sequencing of the Endangered Kingdonia uniflora (Circaeasteraceae, Ranunculales) Reveals Potential Mechanisms of Evolutionary Specialization.</title>
        <authorList>
            <person name="Sun Y."/>
            <person name="Deng T."/>
            <person name="Zhang A."/>
            <person name="Moore M.J."/>
            <person name="Landis J.B."/>
            <person name="Lin N."/>
            <person name="Zhang H."/>
            <person name="Zhang X."/>
            <person name="Huang J."/>
            <person name="Zhang X."/>
            <person name="Sun H."/>
            <person name="Wang H."/>
        </authorList>
    </citation>
    <scope>NUCLEOTIDE SEQUENCE [LARGE SCALE GENOMIC DNA]</scope>
    <source>
        <strain evidence="1">TB1705</strain>
        <tissue evidence="1">Leaf</tissue>
    </source>
</reference>
<organism evidence="1 2">
    <name type="scientific">Kingdonia uniflora</name>
    <dbReference type="NCBI Taxonomy" id="39325"/>
    <lineage>
        <taxon>Eukaryota</taxon>
        <taxon>Viridiplantae</taxon>
        <taxon>Streptophyta</taxon>
        <taxon>Embryophyta</taxon>
        <taxon>Tracheophyta</taxon>
        <taxon>Spermatophyta</taxon>
        <taxon>Magnoliopsida</taxon>
        <taxon>Ranunculales</taxon>
        <taxon>Circaeasteraceae</taxon>
        <taxon>Kingdonia</taxon>
    </lineage>
</organism>
<gene>
    <name evidence="1" type="ORF">GIB67_004167</name>
</gene>
<proteinExistence type="predicted"/>
<evidence type="ECO:0000313" key="1">
    <source>
        <dbReference type="EMBL" id="KAF6148981.1"/>
    </source>
</evidence>
<dbReference type="SUPFAM" id="SSF47113">
    <property type="entry name" value="Histone-fold"/>
    <property type="match status" value="1"/>
</dbReference>
<dbReference type="EMBL" id="JACGCM010001819">
    <property type="protein sequence ID" value="KAF6148981.1"/>
    <property type="molecule type" value="Genomic_DNA"/>
</dbReference>
<dbReference type="Proteomes" id="UP000541444">
    <property type="component" value="Unassembled WGS sequence"/>
</dbReference>
<name>A0A7J7M289_9MAGN</name>
<dbReference type="InterPro" id="IPR009072">
    <property type="entry name" value="Histone-fold"/>
</dbReference>
<dbReference type="Gene3D" id="1.10.20.10">
    <property type="entry name" value="Histone, subunit A"/>
    <property type="match status" value="1"/>
</dbReference>
<accession>A0A7J7M289</accession>
<keyword evidence="2" id="KW-1185">Reference proteome</keyword>
<comment type="caution">
    <text evidence="1">The sequence shown here is derived from an EMBL/GenBank/DDBJ whole genome shotgun (WGS) entry which is preliminary data.</text>
</comment>
<sequence length="97" mass="11070">VLEFFRKAWRGNTKKWVVLRHIQLAVINDEELNKVLRSLTIANGRFMANIYNLVWQKNGVGSSKATNACEGLIIHETFLNVCIGNQYKSILLYPSSC</sequence>
<evidence type="ECO:0000313" key="2">
    <source>
        <dbReference type="Proteomes" id="UP000541444"/>
    </source>
</evidence>